<dbReference type="AlphaFoldDB" id="A0A502FUD3"/>
<dbReference type="RefSeq" id="WP_140885072.1">
    <property type="nucleotide sequence ID" value="NZ_RCZP01000019.1"/>
</dbReference>
<feature type="transmembrane region" description="Helical" evidence="1">
    <location>
        <begin position="194"/>
        <end position="216"/>
    </location>
</feature>
<keyword evidence="1" id="KW-1133">Transmembrane helix</keyword>
<reference evidence="2 3" key="1">
    <citation type="journal article" date="2019" name="Environ. Microbiol.">
        <title>Species interactions and distinct microbial communities in high Arctic permafrost affected cryosols are associated with the CH4 and CO2 gas fluxes.</title>
        <authorList>
            <person name="Altshuler I."/>
            <person name="Hamel J."/>
            <person name="Turney S."/>
            <person name="Magnuson E."/>
            <person name="Levesque R."/>
            <person name="Greer C."/>
            <person name="Whyte L.G."/>
        </authorList>
    </citation>
    <scope>NUCLEOTIDE SEQUENCE [LARGE SCALE GENOMIC DNA]</scope>
    <source>
        <strain evidence="2 3">S9.3B</strain>
    </source>
</reference>
<evidence type="ECO:0000313" key="3">
    <source>
        <dbReference type="Proteomes" id="UP000317078"/>
    </source>
</evidence>
<feature type="transmembrane region" description="Helical" evidence="1">
    <location>
        <begin position="20"/>
        <end position="37"/>
    </location>
</feature>
<feature type="transmembrane region" description="Helical" evidence="1">
    <location>
        <begin position="165"/>
        <end position="188"/>
    </location>
</feature>
<dbReference type="PANTHER" id="PTHR43044">
    <property type="match status" value="1"/>
</dbReference>
<name>A0A502FUD3_9PROT</name>
<comment type="caution">
    <text evidence="2">The sequence shown here is derived from an EMBL/GenBank/DDBJ whole genome shotgun (WGS) entry which is preliminary data.</text>
</comment>
<protein>
    <recommendedName>
        <fullName evidence="4">Quinol:cytochrome c oxidoreductase quinone-binding subunit 2</fullName>
    </recommendedName>
</protein>
<feature type="transmembrane region" description="Helical" evidence="1">
    <location>
        <begin position="49"/>
        <end position="72"/>
    </location>
</feature>
<accession>A0A502FUD3</accession>
<gene>
    <name evidence="2" type="ORF">EAH89_17810</name>
</gene>
<feature type="transmembrane region" description="Helical" evidence="1">
    <location>
        <begin position="137"/>
        <end position="158"/>
    </location>
</feature>
<feature type="transmembrane region" description="Helical" evidence="1">
    <location>
        <begin position="304"/>
        <end position="321"/>
    </location>
</feature>
<feature type="transmembrane region" description="Helical" evidence="1">
    <location>
        <begin position="93"/>
        <end position="117"/>
    </location>
</feature>
<feature type="transmembrane region" description="Helical" evidence="1">
    <location>
        <begin position="268"/>
        <end position="292"/>
    </location>
</feature>
<dbReference type="Proteomes" id="UP000317078">
    <property type="component" value="Unassembled WGS sequence"/>
</dbReference>
<proteinExistence type="predicted"/>
<keyword evidence="1" id="KW-0812">Transmembrane</keyword>
<evidence type="ECO:0000313" key="2">
    <source>
        <dbReference type="EMBL" id="TPG53168.1"/>
    </source>
</evidence>
<keyword evidence="1" id="KW-0472">Membrane</keyword>
<organism evidence="2 3">
    <name type="scientific">Muricoccus nepalensis</name>
    <dbReference type="NCBI Taxonomy" id="1854500"/>
    <lineage>
        <taxon>Bacteria</taxon>
        <taxon>Pseudomonadati</taxon>
        <taxon>Pseudomonadota</taxon>
        <taxon>Alphaproteobacteria</taxon>
        <taxon>Acetobacterales</taxon>
        <taxon>Roseomonadaceae</taxon>
        <taxon>Muricoccus</taxon>
    </lineage>
</organism>
<evidence type="ECO:0000256" key="1">
    <source>
        <dbReference type="SAM" id="Phobius"/>
    </source>
</evidence>
<dbReference type="OrthoDB" id="140980at2"/>
<sequence length="365" mass="37890">MSGARSGPRARRPGELAGPATRLGLAAAAALLAWALLARPMDWPAGVPAAGWLVGLVFWLAVSLGAVALIAIQALTGGRWGEALHPALRPASLLLPAFLPLAVPLFLALPTLYPWAADPGAAVHADVARLYLNPHGFVLRAFLALGGWSLLALLLGLLRPGGLRRLVAALGLVFHLAATTVLSLDWLLSLDPRFQSTAFGMAAVATQILLALAWAAALRPEPGEAGDLAAMLLAASLGVLYLGFAQYLVAWYGDLPPKAEWFLRRQGWGWTALEAASVTLSALLPIGALLLARVRRRPAALARLGPAVMLGVLAHLVWIVAPAFGAAAVPAALLGVVAVGGLWVGLVDGPLAARLRPRQEVAHGA</sequence>
<keyword evidence="3" id="KW-1185">Reference proteome</keyword>
<dbReference type="PANTHER" id="PTHR43044:SF1">
    <property type="entry name" value="QUINOL:CYTOCHROME C OXIDOREDUCTASE QUINONE-BINDING SUBUNIT 2"/>
    <property type="match status" value="1"/>
</dbReference>
<evidence type="ECO:0008006" key="4">
    <source>
        <dbReference type="Google" id="ProtNLM"/>
    </source>
</evidence>
<feature type="transmembrane region" description="Helical" evidence="1">
    <location>
        <begin position="327"/>
        <end position="347"/>
    </location>
</feature>
<dbReference type="EMBL" id="RCZP01000019">
    <property type="protein sequence ID" value="TPG53168.1"/>
    <property type="molecule type" value="Genomic_DNA"/>
</dbReference>
<feature type="transmembrane region" description="Helical" evidence="1">
    <location>
        <begin position="228"/>
        <end position="248"/>
    </location>
</feature>